<name>A0A0F3KMN7_9GAMM</name>
<gene>
    <name evidence="1" type="ORF">VI08_11970</name>
</gene>
<evidence type="ECO:0000313" key="2">
    <source>
        <dbReference type="Proteomes" id="UP000033651"/>
    </source>
</evidence>
<proteinExistence type="predicted"/>
<dbReference type="EMBL" id="JZRB01000025">
    <property type="protein sequence ID" value="KJV32463.1"/>
    <property type="molecule type" value="Genomic_DNA"/>
</dbReference>
<dbReference type="Proteomes" id="UP000033651">
    <property type="component" value="Unassembled WGS sequence"/>
</dbReference>
<sequence length="117" mass="12988">MGRKAQEGTVARDMARDIGMLQRLRERRGRQAWHDGSAYGFARQALLVGMFGMERTQAFRQRVDERAPSQGVEYDMVVAGIEGDMREPGHHARHGGIGEAAVAREGPQAAGIRRDIE</sequence>
<protein>
    <submittedName>
        <fullName evidence="1">Uncharacterized protein</fullName>
    </submittedName>
</protein>
<keyword evidence="2" id="KW-1185">Reference proteome</keyword>
<comment type="caution">
    <text evidence="1">The sequence shown here is derived from an EMBL/GenBank/DDBJ whole genome shotgun (WGS) entry which is preliminary data.</text>
</comment>
<accession>A0A0F3KMN7</accession>
<dbReference type="AlphaFoldDB" id="A0A0F3KMN7"/>
<organism evidence="1 2">
    <name type="scientific">Luteibacter yeojuensis</name>
    <dbReference type="NCBI Taxonomy" id="345309"/>
    <lineage>
        <taxon>Bacteria</taxon>
        <taxon>Pseudomonadati</taxon>
        <taxon>Pseudomonadota</taxon>
        <taxon>Gammaproteobacteria</taxon>
        <taxon>Lysobacterales</taxon>
        <taxon>Rhodanobacteraceae</taxon>
        <taxon>Luteibacter</taxon>
    </lineage>
</organism>
<reference evidence="1 2" key="1">
    <citation type="submission" date="2015-03" db="EMBL/GenBank/DDBJ databases">
        <title>Draft genome sequence of Luteibacter yeojuensis strain SU11.</title>
        <authorList>
            <person name="Sulaiman J."/>
            <person name="Priya K."/>
            <person name="Chan K.-G."/>
        </authorList>
    </citation>
    <scope>NUCLEOTIDE SEQUENCE [LARGE SCALE GENOMIC DNA]</scope>
    <source>
        <strain evidence="1 2">SU11</strain>
    </source>
</reference>
<evidence type="ECO:0000313" key="1">
    <source>
        <dbReference type="EMBL" id="KJV32463.1"/>
    </source>
</evidence>